<evidence type="ECO:0000313" key="2">
    <source>
        <dbReference type="EMBL" id="MBK0403240.1"/>
    </source>
</evidence>
<proteinExistence type="predicted"/>
<comment type="caution">
    <text evidence="2">The sequence shown here is derived from an EMBL/GenBank/DDBJ whole genome shotgun (WGS) entry which is preliminary data.</text>
</comment>
<dbReference type="Pfam" id="PF24722">
    <property type="entry name" value="DUF7674"/>
    <property type="match status" value="1"/>
</dbReference>
<dbReference type="RefSeq" id="WP_200505995.1">
    <property type="nucleotide sequence ID" value="NZ_JAEHFX010000004.1"/>
</dbReference>
<reference evidence="2 3" key="1">
    <citation type="submission" date="2020-12" db="EMBL/GenBank/DDBJ databases">
        <title>Bacterial novel species Adhaeribacter sp. BT258 isolated from soil.</title>
        <authorList>
            <person name="Jung H.-Y."/>
        </authorList>
    </citation>
    <scope>NUCLEOTIDE SEQUENCE [LARGE SCALE GENOMIC DNA]</scope>
    <source>
        <strain evidence="2 3">BT258</strain>
    </source>
</reference>
<dbReference type="EMBL" id="JAEHFX010000004">
    <property type="protein sequence ID" value="MBK0403240.1"/>
    <property type="molecule type" value="Genomic_DNA"/>
</dbReference>
<dbReference type="Proteomes" id="UP000644147">
    <property type="component" value="Unassembled WGS sequence"/>
</dbReference>
<organism evidence="2 3">
    <name type="scientific">Adhaeribacter terrigena</name>
    <dbReference type="NCBI Taxonomy" id="2793070"/>
    <lineage>
        <taxon>Bacteria</taxon>
        <taxon>Pseudomonadati</taxon>
        <taxon>Bacteroidota</taxon>
        <taxon>Cytophagia</taxon>
        <taxon>Cytophagales</taxon>
        <taxon>Hymenobacteraceae</taxon>
        <taxon>Adhaeribacter</taxon>
    </lineage>
</organism>
<dbReference type="InterPro" id="IPR056091">
    <property type="entry name" value="DUF7674"/>
</dbReference>
<protein>
    <recommendedName>
        <fullName evidence="1">DUF7674 domain-containing protein</fullName>
    </recommendedName>
</protein>
<name>A0ABS1C1G8_9BACT</name>
<evidence type="ECO:0000313" key="3">
    <source>
        <dbReference type="Proteomes" id="UP000644147"/>
    </source>
</evidence>
<evidence type="ECO:0000259" key="1">
    <source>
        <dbReference type="Pfam" id="PF24722"/>
    </source>
</evidence>
<feature type="domain" description="DUF7674" evidence="1">
    <location>
        <begin position="11"/>
        <end position="129"/>
    </location>
</feature>
<gene>
    <name evidence="2" type="ORF">I5M27_09605</name>
</gene>
<sequence>MTPIDSRKAFEILVKSIPGMEESWKEYVKKEYKNGEQPEFNYLDISEINSIIIEKFKNDQTVGFDQFWSEVDYLINNGDSFTSELMIIGLIEGIQNKAGWEKLNYYSGFDKWLKPTTKKAWDDLIDFWEKERN</sequence>
<accession>A0ABS1C1G8</accession>
<keyword evidence="3" id="KW-1185">Reference proteome</keyword>